<comment type="similarity">
    <text evidence="1">Belongs to the short-chain dehydrogenases/reductases (SDR) family.</text>
</comment>
<dbReference type="GO" id="GO:0016491">
    <property type="term" value="F:oxidoreductase activity"/>
    <property type="evidence" value="ECO:0007669"/>
    <property type="project" value="UniProtKB-KW"/>
</dbReference>
<evidence type="ECO:0000256" key="1">
    <source>
        <dbReference type="ARBA" id="ARBA00006484"/>
    </source>
</evidence>
<evidence type="ECO:0000256" key="3">
    <source>
        <dbReference type="ARBA" id="ARBA00023002"/>
    </source>
</evidence>
<dbReference type="SUPFAM" id="SSF51735">
    <property type="entry name" value="NAD(P)-binding Rossmann-fold domains"/>
    <property type="match status" value="1"/>
</dbReference>
<dbReference type="Pfam" id="PF00106">
    <property type="entry name" value="adh_short"/>
    <property type="match status" value="1"/>
</dbReference>
<dbReference type="InterPro" id="IPR036291">
    <property type="entry name" value="NAD(P)-bd_dom_sf"/>
</dbReference>
<gene>
    <name evidence="4" type="ORF">UFOVP1290_507</name>
</gene>
<accession>A0A6J5RRS1</accession>
<dbReference type="PANTHER" id="PTHR43391">
    <property type="entry name" value="RETINOL DEHYDROGENASE-RELATED"/>
    <property type="match status" value="1"/>
</dbReference>
<protein>
    <submittedName>
        <fullName evidence="4">FabG Dehydrogenases with different specificities (Related to short-chain alcohol dehydrogenases)</fullName>
    </submittedName>
</protein>
<evidence type="ECO:0000256" key="2">
    <source>
        <dbReference type="ARBA" id="ARBA00022857"/>
    </source>
</evidence>
<dbReference type="Gene3D" id="3.40.50.720">
    <property type="entry name" value="NAD(P)-binding Rossmann-like Domain"/>
    <property type="match status" value="1"/>
</dbReference>
<organism evidence="4">
    <name type="scientific">uncultured Caudovirales phage</name>
    <dbReference type="NCBI Taxonomy" id="2100421"/>
    <lineage>
        <taxon>Viruses</taxon>
        <taxon>Duplodnaviria</taxon>
        <taxon>Heunggongvirae</taxon>
        <taxon>Uroviricota</taxon>
        <taxon>Caudoviricetes</taxon>
        <taxon>Peduoviridae</taxon>
        <taxon>Maltschvirus</taxon>
        <taxon>Maltschvirus maltsch</taxon>
    </lineage>
</organism>
<reference evidence="4" key="1">
    <citation type="submission" date="2020-05" db="EMBL/GenBank/DDBJ databases">
        <authorList>
            <person name="Chiriac C."/>
            <person name="Salcher M."/>
            <person name="Ghai R."/>
            <person name="Kavagutti S V."/>
        </authorList>
    </citation>
    <scope>NUCLEOTIDE SEQUENCE</scope>
</reference>
<dbReference type="CDD" id="cd05233">
    <property type="entry name" value="SDR_c"/>
    <property type="match status" value="1"/>
</dbReference>
<dbReference type="PRINTS" id="PR00081">
    <property type="entry name" value="GDHRDH"/>
</dbReference>
<dbReference type="InterPro" id="IPR002347">
    <property type="entry name" value="SDR_fam"/>
</dbReference>
<name>A0A6J5RRS1_9CAUD</name>
<dbReference type="EMBL" id="LR797252">
    <property type="protein sequence ID" value="CAB4196987.1"/>
    <property type="molecule type" value="Genomic_DNA"/>
</dbReference>
<sequence>MLDLLIITGASKGIGRNIANNCFNHCKNMIVISSSPLIYNVGYKECNVIPLQLDLSDYNNVESELYKTVNIIDKISPIKSIGIVLCGAKLGNHGGLLNTNLNDWDATYKCNVLGNLSVIRGCRKLFTTDIKSRIVFFGGGGAAFGYPEFSGYSLSKVAVVRAVENLALDFDKIKADASIIALAPGAVATDILDKVLFHGGSVRTKTDIKEPTDFVIKFINDEFNSKKLNGKFLHVRDDIQTIESQENDDLCKLRRIQ</sequence>
<proteinExistence type="inferred from homology"/>
<keyword evidence="3" id="KW-0560">Oxidoreductase</keyword>
<keyword evidence="2" id="KW-0521">NADP</keyword>
<dbReference type="PANTHER" id="PTHR43391:SF14">
    <property type="entry name" value="DEHYDROGENASE_REDUCTASE SDR FAMILY PROTEIN 7-LIKE"/>
    <property type="match status" value="1"/>
</dbReference>
<evidence type="ECO:0000313" key="4">
    <source>
        <dbReference type="EMBL" id="CAB4196987.1"/>
    </source>
</evidence>